<dbReference type="Gene3D" id="3.30.70.60">
    <property type="match status" value="1"/>
</dbReference>
<dbReference type="InterPro" id="IPR014717">
    <property type="entry name" value="Transl_elong_EF1B/ribsomal_bS6"/>
</dbReference>
<accession>A0A1G1Z0M2</accession>
<evidence type="ECO:0008006" key="4">
    <source>
        <dbReference type="Google" id="ProtNLM"/>
    </source>
</evidence>
<sequence>MERSFKLRLISTLSFTLGTILIIGIVVFYLGFDISKKGTLILNTNTKLLQARNNISDLAKLKEQEKEADIALFKLNNALPKRDSLFSVSRDLEDLAKRRSLSFGSKFKEEVSATNTQPGYIGIDMNLSGSYNDLVAFIRDLDVGSYSINVVSFDIVRQGSGFSGLITGELFFSD</sequence>
<keyword evidence="1" id="KW-0812">Transmembrane</keyword>
<dbReference type="GO" id="GO:0043107">
    <property type="term" value="P:type IV pilus-dependent motility"/>
    <property type="evidence" value="ECO:0007669"/>
    <property type="project" value="InterPro"/>
</dbReference>
<protein>
    <recommendedName>
        <fullName evidence="4">Type 4 fimbrial biogenesis protein PilO</fullName>
    </recommendedName>
</protein>
<dbReference type="Pfam" id="PF04350">
    <property type="entry name" value="PilO"/>
    <property type="match status" value="1"/>
</dbReference>
<organism evidence="2 3">
    <name type="scientific">Candidatus Colwellbacteria bacterium RIFCSPHIGHO2_12_FULL_43_12</name>
    <dbReference type="NCBI Taxonomy" id="1797688"/>
    <lineage>
        <taxon>Bacteria</taxon>
        <taxon>Candidatus Colwelliibacteriota</taxon>
    </lineage>
</organism>
<keyword evidence="1" id="KW-0472">Membrane</keyword>
<dbReference type="GO" id="GO:0043683">
    <property type="term" value="P:type IV pilus assembly"/>
    <property type="evidence" value="ECO:0007669"/>
    <property type="project" value="InterPro"/>
</dbReference>
<gene>
    <name evidence="2" type="ORF">A3E61_00990</name>
</gene>
<comment type="caution">
    <text evidence="2">The sequence shown here is derived from an EMBL/GenBank/DDBJ whole genome shotgun (WGS) entry which is preliminary data.</text>
</comment>
<dbReference type="Proteomes" id="UP000178259">
    <property type="component" value="Unassembled WGS sequence"/>
</dbReference>
<dbReference type="AlphaFoldDB" id="A0A1G1Z0M2"/>
<name>A0A1G1Z0M2_9BACT</name>
<evidence type="ECO:0000256" key="1">
    <source>
        <dbReference type="SAM" id="Phobius"/>
    </source>
</evidence>
<reference evidence="2 3" key="1">
    <citation type="journal article" date="2016" name="Nat. Commun.">
        <title>Thousands of microbial genomes shed light on interconnected biogeochemical processes in an aquifer system.</title>
        <authorList>
            <person name="Anantharaman K."/>
            <person name="Brown C.T."/>
            <person name="Hug L.A."/>
            <person name="Sharon I."/>
            <person name="Castelle C.J."/>
            <person name="Probst A.J."/>
            <person name="Thomas B.C."/>
            <person name="Singh A."/>
            <person name="Wilkins M.J."/>
            <person name="Karaoz U."/>
            <person name="Brodie E.L."/>
            <person name="Williams K.H."/>
            <person name="Hubbard S.S."/>
            <person name="Banfield J.F."/>
        </authorList>
    </citation>
    <scope>NUCLEOTIDE SEQUENCE [LARGE SCALE GENOMIC DNA]</scope>
</reference>
<keyword evidence="1" id="KW-1133">Transmembrane helix</keyword>
<proteinExistence type="predicted"/>
<evidence type="ECO:0000313" key="2">
    <source>
        <dbReference type="EMBL" id="OGY58195.1"/>
    </source>
</evidence>
<dbReference type="EMBL" id="MHIW01000038">
    <property type="protein sequence ID" value="OGY58195.1"/>
    <property type="molecule type" value="Genomic_DNA"/>
</dbReference>
<dbReference type="InterPro" id="IPR007445">
    <property type="entry name" value="PilO"/>
</dbReference>
<feature type="transmembrane region" description="Helical" evidence="1">
    <location>
        <begin position="12"/>
        <end position="32"/>
    </location>
</feature>
<evidence type="ECO:0000313" key="3">
    <source>
        <dbReference type="Proteomes" id="UP000178259"/>
    </source>
</evidence>